<dbReference type="PANTHER" id="PTHR46601">
    <property type="entry name" value="ULP_PROTEASE DOMAIN-CONTAINING PROTEIN"/>
    <property type="match status" value="1"/>
</dbReference>
<name>A0ABN8B337_CHISP</name>
<dbReference type="PANTHER" id="PTHR46601:SF2">
    <property type="entry name" value="UBIQUITIN-LIKE PROTEASE FAMILY PROFILE DOMAIN-CONTAINING PROTEIN"/>
    <property type="match status" value="1"/>
</dbReference>
<organism evidence="3 4">
    <name type="scientific">Chilo suppressalis</name>
    <name type="common">Asiatic rice borer moth</name>
    <dbReference type="NCBI Taxonomy" id="168631"/>
    <lineage>
        <taxon>Eukaryota</taxon>
        <taxon>Metazoa</taxon>
        <taxon>Ecdysozoa</taxon>
        <taxon>Arthropoda</taxon>
        <taxon>Hexapoda</taxon>
        <taxon>Insecta</taxon>
        <taxon>Pterygota</taxon>
        <taxon>Neoptera</taxon>
        <taxon>Endopterygota</taxon>
        <taxon>Lepidoptera</taxon>
        <taxon>Glossata</taxon>
        <taxon>Ditrysia</taxon>
        <taxon>Pyraloidea</taxon>
        <taxon>Crambidae</taxon>
        <taxon>Crambinae</taxon>
        <taxon>Chilo</taxon>
    </lineage>
</organism>
<protein>
    <submittedName>
        <fullName evidence="3">Uncharacterized protein</fullName>
    </submittedName>
</protein>
<evidence type="ECO:0000313" key="4">
    <source>
        <dbReference type="Proteomes" id="UP001153292"/>
    </source>
</evidence>
<reference evidence="3" key="1">
    <citation type="submission" date="2021-12" db="EMBL/GenBank/DDBJ databases">
        <authorList>
            <person name="King R."/>
        </authorList>
    </citation>
    <scope>NUCLEOTIDE SEQUENCE</scope>
</reference>
<evidence type="ECO:0000256" key="1">
    <source>
        <dbReference type="SAM" id="Coils"/>
    </source>
</evidence>
<gene>
    <name evidence="3" type="ORF">CHILSU_LOCUS6767</name>
</gene>
<proteinExistence type="predicted"/>
<keyword evidence="1" id="KW-0175">Coiled coil</keyword>
<feature type="compositionally biased region" description="Basic and acidic residues" evidence="2">
    <location>
        <begin position="15"/>
        <end position="35"/>
    </location>
</feature>
<dbReference type="Proteomes" id="UP001153292">
    <property type="component" value="Chromosome 24"/>
</dbReference>
<sequence length="867" mass="100417">MPLTNAEKQKRYRERLKQNPEKYEEQKKKNLERIKSKYSYKKISEMTDREKADTRKKWRDQKRKYTKHEKSKQTDCTTKNITDVVADTPTTSHTSNNVQPIIKRLQRSRAMYKKVYEAAESRIVTLMRQNETLRKKLYRFKEKQKTNQDTLQLKIDKLTARNELLESALKNAYKNCKNNEERNLLKSIAVQESIQEKKGTFYIISKLGLKGGARKKCEKMKLLKMKKQIEDFFLRDDITRATSGKRECITRNKCKKQRRYQNDTLKNLYEIFKQEGGSGSFSTFCKFKPFYILSPSINKRNTCLCVKHSNIDFKCNALRRNNVMLHNNSYEVLKAIVCDIRSYQCMYGTCNNCKNKKINYNLDNLTAEIQWQMWETTVHSFTKRTDQGDKTVKTKKTIKAIKNGTINYLVEIFKADLEKFKVHSYNNWHQIDQYNKLKDNIGNDAVVIHCDFSENFDCKLAAEVQSMHFGASKTQVTLHTGVVYYKSEKQSKQSFCTISPSNIHQPDAIWAHLKPVIQLAKSLVPNLKKIHFYSDGPSSQYRQKNNFILIKYFASLFHIDITWSFFESGHGKGVADAIGGVVKRALDRDVAYGKDIVNAADVYASLKKNVPSVKYFYINDSDINEVRILIPASIKTIRGTMLIHEIIALKSNDRTIYHRILSCFCTGLICQCFDLKTHRFERNCDELFCNMDITSNENMVSEVGASDVSELTEQDHLEHNMNENNCTLPTDASNNINQTETTLDDLITAQRDYNVPLVPENQDHAVDISDENVGFEIVVSDAIINKAISMFSTNTSSTVATNTIFEPTSENMQNNSLLVTSKGEENENKENRHTERTKNSSHCQAKWGYYWTMISISSCRKKIFVCF</sequence>
<feature type="compositionally biased region" description="Basic and acidic residues" evidence="2">
    <location>
        <begin position="42"/>
        <end position="55"/>
    </location>
</feature>
<keyword evidence="4" id="KW-1185">Reference proteome</keyword>
<accession>A0ABN8B337</accession>
<feature type="region of interest" description="Disordered" evidence="2">
    <location>
        <begin position="1"/>
        <end position="74"/>
    </location>
</feature>
<feature type="coiled-coil region" evidence="1">
    <location>
        <begin position="102"/>
        <end position="182"/>
    </location>
</feature>
<evidence type="ECO:0000256" key="2">
    <source>
        <dbReference type="SAM" id="MobiDB-lite"/>
    </source>
</evidence>
<feature type="compositionally biased region" description="Basic residues" evidence="2">
    <location>
        <begin position="56"/>
        <end position="70"/>
    </location>
</feature>
<dbReference type="EMBL" id="OU963917">
    <property type="protein sequence ID" value="CAH0403492.1"/>
    <property type="molecule type" value="Genomic_DNA"/>
</dbReference>
<evidence type="ECO:0000313" key="3">
    <source>
        <dbReference type="EMBL" id="CAH0403492.1"/>
    </source>
</evidence>